<gene>
    <name evidence="19" type="ORF">ODALV1_LOCUS22498</name>
</gene>
<evidence type="ECO:0000256" key="15">
    <source>
        <dbReference type="ARBA" id="ARBA00047853"/>
    </source>
</evidence>
<comment type="catalytic activity">
    <reaction evidence="15">
        <text>cholesterol + NADH + O2 + H(+) = 7-dehydrocholesterol + NAD(+) + 2 H2O</text>
        <dbReference type="Rhea" id="RHEA:51644"/>
        <dbReference type="ChEBI" id="CHEBI:15377"/>
        <dbReference type="ChEBI" id="CHEBI:15378"/>
        <dbReference type="ChEBI" id="CHEBI:15379"/>
        <dbReference type="ChEBI" id="CHEBI:16113"/>
        <dbReference type="ChEBI" id="CHEBI:17759"/>
        <dbReference type="ChEBI" id="CHEBI:57540"/>
        <dbReference type="ChEBI" id="CHEBI:57945"/>
        <dbReference type="EC" id="1.14.19.21"/>
    </reaction>
    <physiologicalReaction direction="left-to-right" evidence="15">
        <dbReference type="Rhea" id="RHEA:51645"/>
    </physiologicalReaction>
</comment>
<keyword evidence="9" id="KW-0408">Iron</keyword>
<comment type="catalytic activity">
    <reaction evidence="16">
        <text>cholesterol + NADPH + O2 + H(+) = 7-dehydrocholesterol + NADP(+) + 2 H2O</text>
        <dbReference type="Rhea" id="RHEA:45024"/>
        <dbReference type="ChEBI" id="CHEBI:15377"/>
        <dbReference type="ChEBI" id="CHEBI:15378"/>
        <dbReference type="ChEBI" id="CHEBI:15379"/>
        <dbReference type="ChEBI" id="CHEBI:16113"/>
        <dbReference type="ChEBI" id="CHEBI:17759"/>
        <dbReference type="ChEBI" id="CHEBI:57783"/>
        <dbReference type="ChEBI" id="CHEBI:58349"/>
        <dbReference type="EC" id="1.14.19.21"/>
    </reaction>
    <physiologicalReaction direction="left-to-right" evidence="16">
        <dbReference type="Rhea" id="RHEA:45025"/>
    </physiologicalReaction>
</comment>
<dbReference type="SUPFAM" id="SSF50022">
    <property type="entry name" value="ISP domain"/>
    <property type="match status" value="1"/>
</dbReference>
<keyword evidence="11 17" id="KW-0472">Membrane</keyword>
<name>A0ABP1RI98_9HEXA</name>
<keyword evidence="7 17" id="KW-1133">Transmembrane helix</keyword>
<comment type="subcellular location">
    <subcellularLocation>
        <location evidence="2">Membrane</location>
    </subcellularLocation>
</comment>
<dbReference type="InterPro" id="IPR050584">
    <property type="entry name" value="Cholesterol_7-desaturase"/>
</dbReference>
<evidence type="ECO:0000256" key="7">
    <source>
        <dbReference type="ARBA" id="ARBA00022989"/>
    </source>
</evidence>
<sequence length="427" mass="49481">MEYFSVSHLLCDYLAVATFIATAFVVYSLWLLFYRPFDLFRDYTELGFEQISNARNFKNNVVKRHFINQYRKRRKIGDLPPSYPNGWFAILESEEVKRNSVREVDALGLNLVAWRGESGTCYVADAYCPHLGAHLGVGGKVAKECIECPFHGWKFDGVSENLVSVPNVDPVPPFVKLKTWPVHESFGFVYIWYHAENEKPLWWPDIVTEVESGQWKYRGRSEFRVACHIQEIPENGPDSAHLGVVHSSFFTNGAIPNESRVSWSFLKHGWAATWAPNSDPGREHEALMRVYHHIILFNKISCLHMPVDVHQIGPGIVHMHFDTIFGKGILIQNVTPLEPMMQRVVHRFYSSPTFLHPLGLLVLHSEGVQISRDIRIWNRKTFLRNPVFTKVKQIQVFRRWYSQFYSKNSAKLDHDSSFKRGIKKLDF</sequence>
<keyword evidence="10" id="KW-0411">Iron-sulfur</keyword>
<evidence type="ECO:0000256" key="8">
    <source>
        <dbReference type="ARBA" id="ARBA00023002"/>
    </source>
</evidence>
<keyword evidence="8" id="KW-0560">Oxidoreductase</keyword>
<evidence type="ECO:0000256" key="4">
    <source>
        <dbReference type="ARBA" id="ARBA00022692"/>
    </source>
</evidence>
<dbReference type="PANTHER" id="PTHR21266:SF32">
    <property type="entry name" value="CHOLESTEROL 7-DESATURASE NVD"/>
    <property type="match status" value="1"/>
</dbReference>
<comment type="pathway">
    <text evidence="12">Steroid hormone biosynthesis; dafachronic acid biosynthesis.</text>
</comment>
<evidence type="ECO:0000256" key="3">
    <source>
        <dbReference type="ARBA" id="ARBA00004972"/>
    </source>
</evidence>
<evidence type="ECO:0000256" key="1">
    <source>
        <dbReference type="ARBA" id="ARBA00001962"/>
    </source>
</evidence>
<evidence type="ECO:0000256" key="12">
    <source>
        <dbReference type="ARBA" id="ARBA00025712"/>
    </source>
</evidence>
<evidence type="ECO:0000259" key="18">
    <source>
        <dbReference type="PROSITE" id="PS51296"/>
    </source>
</evidence>
<organism evidence="19 20">
    <name type="scientific">Orchesella dallaii</name>
    <dbReference type="NCBI Taxonomy" id="48710"/>
    <lineage>
        <taxon>Eukaryota</taxon>
        <taxon>Metazoa</taxon>
        <taxon>Ecdysozoa</taxon>
        <taxon>Arthropoda</taxon>
        <taxon>Hexapoda</taxon>
        <taxon>Collembola</taxon>
        <taxon>Entomobryomorpha</taxon>
        <taxon>Entomobryoidea</taxon>
        <taxon>Orchesellidae</taxon>
        <taxon>Orchesellinae</taxon>
        <taxon>Orchesella</taxon>
    </lineage>
</organism>
<reference evidence="19 20" key="1">
    <citation type="submission" date="2024-08" db="EMBL/GenBank/DDBJ databases">
        <authorList>
            <person name="Cucini C."/>
            <person name="Frati F."/>
        </authorList>
    </citation>
    <scope>NUCLEOTIDE SEQUENCE [LARGE SCALE GENOMIC DNA]</scope>
</reference>
<evidence type="ECO:0000256" key="6">
    <source>
        <dbReference type="ARBA" id="ARBA00022723"/>
    </source>
</evidence>
<evidence type="ECO:0000256" key="9">
    <source>
        <dbReference type="ARBA" id="ARBA00023004"/>
    </source>
</evidence>
<dbReference type="EC" id="1.14.19.21" evidence="14"/>
<evidence type="ECO:0000256" key="14">
    <source>
        <dbReference type="ARBA" id="ARBA00026095"/>
    </source>
</evidence>
<proteinExistence type="inferred from homology"/>
<comment type="similarity">
    <text evidence="13">Belongs to the cholesterol 7-desaturase family.</text>
</comment>
<comment type="cofactor">
    <cofactor evidence="1">
        <name>Fe cation</name>
        <dbReference type="ChEBI" id="CHEBI:24875"/>
    </cofactor>
</comment>
<comment type="pathway">
    <text evidence="3">Hormone biosynthesis.</text>
</comment>
<comment type="caution">
    <text evidence="19">The sequence shown here is derived from an EMBL/GenBank/DDBJ whole genome shotgun (WGS) entry which is preliminary data.</text>
</comment>
<keyword evidence="5" id="KW-0001">2Fe-2S</keyword>
<evidence type="ECO:0000313" key="19">
    <source>
        <dbReference type="EMBL" id="CAL8128730.1"/>
    </source>
</evidence>
<dbReference type="Gene3D" id="3.90.380.10">
    <property type="entry name" value="Naphthalene 1,2-dioxygenase Alpha Subunit, Chain A, domain 1"/>
    <property type="match status" value="1"/>
</dbReference>
<evidence type="ECO:0000256" key="2">
    <source>
        <dbReference type="ARBA" id="ARBA00004370"/>
    </source>
</evidence>
<dbReference type="CDD" id="cd03469">
    <property type="entry name" value="Rieske_RO_Alpha_N"/>
    <property type="match status" value="1"/>
</dbReference>
<dbReference type="PROSITE" id="PS51296">
    <property type="entry name" value="RIESKE"/>
    <property type="match status" value="1"/>
</dbReference>
<accession>A0ABP1RI98</accession>
<dbReference type="EMBL" id="CAXLJM020000075">
    <property type="protein sequence ID" value="CAL8128730.1"/>
    <property type="molecule type" value="Genomic_DNA"/>
</dbReference>
<feature type="transmembrane region" description="Helical" evidence="17">
    <location>
        <begin position="13"/>
        <end position="33"/>
    </location>
</feature>
<dbReference type="Pfam" id="PF19298">
    <property type="entry name" value="KshA_C"/>
    <property type="match status" value="1"/>
</dbReference>
<feature type="domain" description="Rieske" evidence="18">
    <location>
        <begin position="87"/>
        <end position="191"/>
    </location>
</feature>
<dbReference type="SUPFAM" id="SSF55961">
    <property type="entry name" value="Bet v1-like"/>
    <property type="match status" value="1"/>
</dbReference>
<dbReference type="PANTHER" id="PTHR21266">
    <property type="entry name" value="IRON-SULFUR DOMAIN CONTAINING PROTEIN"/>
    <property type="match status" value="1"/>
</dbReference>
<dbReference type="InterPro" id="IPR045605">
    <property type="entry name" value="KshA-like_C"/>
</dbReference>
<dbReference type="InterPro" id="IPR036922">
    <property type="entry name" value="Rieske_2Fe-2S_sf"/>
</dbReference>
<evidence type="ECO:0000256" key="16">
    <source>
        <dbReference type="ARBA" id="ARBA00049548"/>
    </source>
</evidence>
<keyword evidence="4 17" id="KW-0812">Transmembrane</keyword>
<evidence type="ECO:0000256" key="17">
    <source>
        <dbReference type="SAM" id="Phobius"/>
    </source>
</evidence>
<keyword evidence="6" id="KW-0479">Metal-binding</keyword>
<dbReference type="InterPro" id="IPR017941">
    <property type="entry name" value="Rieske_2Fe-2S"/>
</dbReference>
<evidence type="ECO:0000313" key="20">
    <source>
        <dbReference type="Proteomes" id="UP001642540"/>
    </source>
</evidence>
<protein>
    <recommendedName>
        <fullName evidence="14">cholesterol 7-desaturase</fullName>
        <ecNumber evidence="14">1.14.19.21</ecNumber>
    </recommendedName>
</protein>
<dbReference type="Gene3D" id="2.102.10.10">
    <property type="entry name" value="Rieske [2Fe-2S] iron-sulphur domain"/>
    <property type="match status" value="1"/>
</dbReference>
<evidence type="ECO:0000256" key="11">
    <source>
        <dbReference type="ARBA" id="ARBA00023136"/>
    </source>
</evidence>
<evidence type="ECO:0000256" key="5">
    <source>
        <dbReference type="ARBA" id="ARBA00022714"/>
    </source>
</evidence>
<evidence type="ECO:0000256" key="10">
    <source>
        <dbReference type="ARBA" id="ARBA00023014"/>
    </source>
</evidence>
<dbReference type="Proteomes" id="UP001642540">
    <property type="component" value="Unassembled WGS sequence"/>
</dbReference>
<keyword evidence="20" id="KW-1185">Reference proteome</keyword>
<evidence type="ECO:0000256" key="13">
    <source>
        <dbReference type="ARBA" id="ARBA00025729"/>
    </source>
</evidence>
<dbReference type="Pfam" id="PF00355">
    <property type="entry name" value="Rieske"/>
    <property type="match status" value="1"/>
</dbReference>